<dbReference type="PANTHER" id="PTHR23077">
    <property type="entry name" value="AAA-FAMILY ATPASE"/>
    <property type="match status" value="1"/>
</dbReference>
<gene>
    <name evidence="2" type="ORF">ARMSODRAFT_450683</name>
</gene>
<dbReference type="GO" id="GO:0016887">
    <property type="term" value="F:ATP hydrolysis activity"/>
    <property type="evidence" value="ECO:0007669"/>
    <property type="project" value="InterPro"/>
</dbReference>
<proteinExistence type="predicted"/>
<evidence type="ECO:0000259" key="1">
    <source>
        <dbReference type="Pfam" id="PF00004"/>
    </source>
</evidence>
<keyword evidence="3" id="KW-1185">Reference proteome</keyword>
<feature type="domain" description="ATPase AAA-type core" evidence="1">
    <location>
        <begin position="40"/>
        <end position="68"/>
    </location>
</feature>
<dbReference type="Pfam" id="PF00004">
    <property type="entry name" value="AAA"/>
    <property type="match status" value="1"/>
</dbReference>
<evidence type="ECO:0000313" key="3">
    <source>
        <dbReference type="Proteomes" id="UP000218334"/>
    </source>
</evidence>
<name>A0A2H3B1N6_9AGAR</name>
<dbReference type="GO" id="GO:0005778">
    <property type="term" value="C:peroxisomal membrane"/>
    <property type="evidence" value="ECO:0007669"/>
    <property type="project" value="TreeGrafter"/>
</dbReference>
<dbReference type="SUPFAM" id="SSF52540">
    <property type="entry name" value="P-loop containing nucleoside triphosphate hydrolases"/>
    <property type="match status" value="1"/>
</dbReference>
<dbReference type="EMBL" id="KZ293449">
    <property type="protein sequence ID" value="PBK64775.1"/>
    <property type="molecule type" value="Genomic_DNA"/>
</dbReference>
<dbReference type="Gene3D" id="3.40.50.300">
    <property type="entry name" value="P-loop containing nucleotide triphosphate hydrolases"/>
    <property type="match status" value="1"/>
</dbReference>
<sequence length="88" mass="9744">MMSVTIGGLAHTKLDILDTVQLPLDYPELFSDGFEKRSGILLYGPPGTGKTLVAKAVATSFTLATLRMEKELEERIWLEWTLSSLSLM</sequence>
<dbReference type="Proteomes" id="UP000218334">
    <property type="component" value="Unassembled WGS sequence"/>
</dbReference>
<dbReference type="STRING" id="1076256.A0A2H3B1N6"/>
<dbReference type="GO" id="GO:0005829">
    <property type="term" value="C:cytosol"/>
    <property type="evidence" value="ECO:0007669"/>
    <property type="project" value="TreeGrafter"/>
</dbReference>
<dbReference type="InterPro" id="IPR027417">
    <property type="entry name" value="P-loop_NTPase"/>
</dbReference>
<evidence type="ECO:0000313" key="2">
    <source>
        <dbReference type="EMBL" id="PBK64775.1"/>
    </source>
</evidence>
<reference evidence="3" key="1">
    <citation type="journal article" date="2017" name="Nat. Ecol. Evol.">
        <title>Genome expansion and lineage-specific genetic innovations in the forest pathogenic fungi Armillaria.</title>
        <authorList>
            <person name="Sipos G."/>
            <person name="Prasanna A.N."/>
            <person name="Walter M.C."/>
            <person name="O'Connor E."/>
            <person name="Balint B."/>
            <person name="Krizsan K."/>
            <person name="Kiss B."/>
            <person name="Hess J."/>
            <person name="Varga T."/>
            <person name="Slot J."/>
            <person name="Riley R."/>
            <person name="Boka B."/>
            <person name="Rigling D."/>
            <person name="Barry K."/>
            <person name="Lee J."/>
            <person name="Mihaltcheva S."/>
            <person name="LaButti K."/>
            <person name="Lipzen A."/>
            <person name="Waldron R."/>
            <person name="Moloney N.M."/>
            <person name="Sperisen C."/>
            <person name="Kredics L."/>
            <person name="Vagvoelgyi C."/>
            <person name="Patrignani A."/>
            <person name="Fitzpatrick D."/>
            <person name="Nagy I."/>
            <person name="Doyle S."/>
            <person name="Anderson J.B."/>
            <person name="Grigoriev I.V."/>
            <person name="Gueldener U."/>
            <person name="Muensterkoetter M."/>
            <person name="Nagy L.G."/>
        </authorList>
    </citation>
    <scope>NUCLEOTIDE SEQUENCE [LARGE SCALE GENOMIC DNA]</scope>
    <source>
        <strain evidence="3">28-4</strain>
    </source>
</reference>
<accession>A0A2H3B1N6</accession>
<dbReference type="PANTHER" id="PTHR23077:SF9">
    <property type="entry name" value="PEROXISOMAL ATPASE PEX6"/>
    <property type="match status" value="1"/>
</dbReference>
<dbReference type="GO" id="GO:0016558">
    <property type="term" value="P:protein import into peroxisome matrix"/>
    <property type="evidence" value="ECO:0007669"/>
    <property type="project" value="TreeGrafter"/>
</dbReference>
<dbReference type="GO" id="GO:0005524">
    <property type="term" value="F:ATP binding"/>
    <property type="evidence" value="ECO:0007669"/>
    <property type="project" value="InterPro"/>
</dbReference>
<protein>
    <recommendedName>
        <fullName evidence="1">ATPase AAA-type core domain-containing protein</fullName>
    </recommendedName>
</protein>
<dbReference type="AlphaFoldDB" id="A0A2H3B1N6"/>
<dbReference type="InterPro" id="IPR050168">
    <property type="entry name" value="AAA_ATPase_domain"/>
</dbReference>
<organism evidence="2 3">
    <name type="scientific">Armillaria solidipes</name>
    <dbReference type="NCBI Taxonomy" id="1076256"/>
    <lineage>
        <taxon>Eukaryota</taxon>
        <taxon>Fungi</taxon>
        <taxon>Dikarya</taxon>
        <taxon>Basidiomycota</taxon>
        <taxon>Agaricomycotina</taxon>
        <taxon>Agaricomycetes</taxon>
        <taxon>Agaricomycetidae</taxon>
        <taxon>Agaricales</taxon>
        <taxon>Marasmiineae</taxon>
        <taxon>Physalacriaceae</taxon>
        <taxon>Armillaria</taxon>
    </lineage>
</organism>
<dbReference type="InterPro" id="IPR003959">
    <property type="entry name" value="ATPase_AAA_core"/>
</dbReference>